<reference evidence="2 3" key="1">
    <citation type="journal article" date="2016" name="Nat. Commun.">
        <title>Thousands of microbial genomes shed light on interconnected biogeochemical processes in an aquifer system.</title>
        <authorList>
            <person name="Anantharaman K."/>
            <person name="Brown C.T."/>
            <person name="Hug L.A."/>
            <person name="Sharon I."/>
            <person name="Castelle C.J."/>
            <person name="Probst A.J."/>
            <person name="Thomas B.C."/>
            <person name="Singh A."/>
            <person name="Wilkins M.J."/>
            <person name="Karaoz U."/>
            <person name="Brodie E.L."/>
            <person name="Williams K.H."/>
            <person name="Hubbard S.S."/>
            <person name="Banfield J.F."/>
        </authorList>
    </citation>
    <scope>NUCLEOTIDE SEQUENCE [LARGE SCALE GENOMIC DNA]</scope>
</reference>
<keyword evidence="1" id="KW-0472">Membrane</keyword>
<accession>A0A1G2UB86</accession>
<sequence>MEQNFQTSFIPKRPILNEQVRVSHSLGIFSVIAIFIFLTMILATGALYLYQGVLGKKINSMQNALALAKNRFEPAKITQLQVLDKRLKASGEVLRGHVAVSPIFQALEAITMKTIRYTKFDYVLGEKKGGADIKLSGVAVGYRSVALQSDLFAKNKNLIDPVFSNLTLDERGNVIFDLEFSVDQSFINYSAMLKAIPVAPAPILTPAPVPPSSPPPAETSEVIY</sequence>
<gene>
    <name evidence="2" type="ORF">A3A26_00020</name>
</gene>
<organism evidence="2 3">
    <name type="scientific">Candidatus Zambryskibacteria bacterium RIFCSPLOWO2_01_FULL_47_14</name>
    <dbReference type="NCBI Taxonomy" id="1802763"/>
    <lineage>
        <taxon>Bacteria</taxon>
        <taxon>Candidatus Zambryskiibacteriota</taxon>
    </lineage>
</organism>
<feature type="transmembrane region" description="Helical" evidence="1">
    <location>
        <begin position="26"/>
        <end position="50"/>
    </location>
</feature>
<dbReference type="EMBL" id="MHWG01000003">
    <property type="protein sequence ID" value="OHB06252.1"/>
    <property type="molecule type" value="Genomic_DNA"/>
</dbReference>
<name>A0A1G2UB86_9BACT</name>
<proteinExistence type="predicted"/>
<evidence type="ECO:0000313" key="2">
    <source>
        <dbReference type="EMBL" id="OHB06252.1"/>
    </source>
</evidence>
<keyword evidence="1" id="KW-1133">Transmembrane helix</keyword>
<dbReference type="AlphaFoldDB" id="A0A1G2UB86"/>
<dbReference type="Proteomes" id="UP000177068">
    <property type="component" value="Unassembled WGS sequence"/>
</dbReference>
<keyword evidence="1" id="KW-0812">Transmembrane</keyword>
<evidence type="ECO:0000256" key="1">
    <source>
        <dbReference type="SAM" id="Phobius"/>
    </source>
</evidence>
<protein>
    <recommendedName>
        <fullName evidence="4">PilN domain-containing protein</fullName>
    </recommendedName>
</protein>
<evidence type="ECO:0000313" key="3">
    <source>
        <dbReference type="Proteomes" id="UP000177068"/>
    </source>
</evidence>
<evidence type="ECO:0008006" key="4">
    <source>
        <dbReference type="Google" id="ProtNLM"/>
    </source>
</evidence>
<comment type="caution">
    <text evidence="2">The sequence shown here is derived from an EMBL/GenBank/DDBJ whole genome shotgun (WGS) entry which is preliminary data.</text>
</comment>